<evidence type="ECO:0000313" key="2">
    <source>
        <dbReference type="Proteomes" id="UP000014711"/>
    </source>
</evidence>
<keyword evidence="2" id="KW-1185">Reference proteome</keyword>
<proteinExistence type="predicted"/>
<dbReference type="RefSeq" id="YP_008241975.1">
    <property type="nucleotide sequence ID" value="NC_021802.1"/>
</dbReference>
<accession>S0A1N0</accession>
<organism evidence="1 2">
    <name type="scientific">Cellulophaga phage phi10:1</name>
    <dbReference type="NCBI Taxonomy" id="1327981"/>
    <lineage>
        <taxon>Viruses</taxon>
        <taxon>Duplodnaviria</taxon>
        <taxon>Heunggongvirae</taxon>
        <taxon>Uroviricota</taxon>
        <taxon>Caudoviricetes</taxon>
        <taxon>Assiduviridae</taxon>
        <taxon>Cebadecemvirus</taxon>
        <taxon>Cebadecemvirus phi10una</taxon>
    </lineage>
</organism>
<gene>
    <name evidence="1" type="ORF">Phi10:1_gp056</name>
</gene>
<dbReference type="GeneID" id="16797024"/>
<reference evidence="1 2" key="1">
    <citation type="journal article" date="2013" name="Proc. Natl. Acad. Sci. U.S.A.">
        <title>Twelve previously unknown phage genera are ubiquitous in global oceans.</title>
        <authorList>
            <person name="Holmfeldt K."/>
            <person name="Solonenko N."/>
            <person name="Shah M."/>
            <person name="Corrier K."/>
            <person name="Riemann L."/>
            <person name="Verberkmoes N.C."/>
            <person name="Sullivan M.B."/>
        </authorList>
    </citation>
    <scope>NUCLEOTIDE SEQUENCE [LARGE SCALE GENOMIC DNA]</scope>
    <source>
        <strain evidence="1">Phi10:1</strain>
    </source>
</reference>
<reference evidence="2" key="2">
    <citation type="submission" date="2013-03" db="EMBL/GenBank/DDBJ databases">
        <title>The Cellulophaga phages: a novel, diverse, and globally ubiquitous model system.</title>
        <authorList>
            <person name="Holmfeldt K."/>
            <person name="Solonenko N."/>
            <person name="Shah M."/>
            <person name="Corrier K."/>
            <person name="Riemann L."/>
            <person name="VerBerkmoes N.C."/>
            <person name="Sullivan M.B."/>
        </authorList>
    </citation>
    <scope>NUCLEOTIDE SEQUENCE [LARGE SCALE GENOMIC DNA]</scope>
</reference>
<dbReference type="Proteomes" id="UP000014711">
    <property type="component" value="Segment"/>
</dbReference>
<name>S0A1N0_9CAUD</name>
<sequence length="64" mass="7586">MIKTHKITKQRLLLKRDSGLVSTFFVLDEFDNKILDKNKYGRQMYNVNGDKSYKIAICLNKNIY</sequence>
<evidence type="ECO:0000313" key="1">
    <source>
        <dbReference type="EMBL" id="AGO48397.1"/>
    </source>
</evidence>
<dbReference type="KEGG" id="vg:16797024"/>
<protein>
    <submittedName>
        <fullName evidence="1">Uncharacterized protein</fullName>
    </submittedName>
</protein>
<dbReference type="EMBL" id="KC821618">
    <property type="protein sequence ID" value="AGO48397.1"/>
    <property type="molecule type" value="Genomic_DNA"/>
</dbReference>